<proteinExistence type="predicted"/>
<reference evidence="2" key="1">
    <citation type="submission" date="2016-10" db="EMBL/GenBank/DDBJ databases">
        <authorList>
            <person name="Varghese N."/>
            <person name="Submissions S."/>
        </authorList>
    </citation>
    <scope>NUCLEOTIDE SEQUENCE [LARGE SCALE GENOMIC DNA]</scope>
    <source>
        <strain evidence="2">LMG 24000</strain>
    </source>
</reference>
<dbReference type="EMBL" id="FNRQ01000001">
    <property type="protein sequence ID" value="SEA32727.1"/>
    <property type="molecule type" value="Genomic_DNA"/>
</dbReference>
<keyword evidence="2" id="KW-1185">Reference proteome</keyword>
<dbReference type="AlphaFoldDB" id="A0A1H4A9W8"/>
<dbReference type="SUPFAM" id="SSF56349">
    <property type="entry name" value="DNA breaking-rejoining enzymes"/>
    <property type="match status" value="1"/>
</dbReference>
<protein>
    <submittedName>
        <fullName evidence="1">Uncharacterized protein</fullName>
    </submittedName>
</protein>
<accession>A0A1H4A9W8</accession>
<dbReference type="GO" id="GO:0003677">
    <property type="term" value="F:DNA binding"/>
    <property type="evidence" value="ECO:0007669"/>
    <property type="project" value="InterPro"/>
</dbReference>
<organism evidence="1 2">
    <name type="scientific">Paraburkholderia sartisoli</name>
    <dbReference type="NCBI Taxonomy" id="83784"/>
    <lineage>
        <taxon>Bacteria</taxon>
        <taxon>Pseudomonadati</taxon>
        <taxon>Pseudomonadota</taxon>
        <taxon>Betaproteobacteria</taxon>
        <taxon>Burkholderiales</taxon>
        <taxon>Burkholderiaceae</taxon>
        <taxon>Paraburkholderia</taxon>
    </lineage>
</organism>
<dbReference type="InterPro" id="IPR011010">
    <property type="entry name" value="DNA_brk_join_enz"/>
</dbReference>
<sequence length="100" mass="10832">MVSNGWALLAAQCLRFLPDFGYATGLRAGDLVGVTPGGIVTGTRGAHWLHLTGKGAKASREMLRIFTESWPGADMFYSALSFVAAICLRQLSRMVSARWL</sequence>
<gene>
    <name evidence="1" type="ORF">SAMN05192564_1011091</name>
</gene>
<evidence type="ECO:0000313" key="2">
    <source>
        <dbReference type="Proteomes" id="UP000198638"/>
    </source>
</evidence>
<dbReference type="Proteomes" id="UP000198638">
    <property type="component" value="Unassembled WGS sequence"/>
</dbReference>
<evidence type="ECO:0000313" key="1">
    <source>
        <dbReference type="EMBL" id="SEA32727.1"/>
    </source>
</evidence>
<name>A0A1H4A9W8_9BURK</name>
<dbReference type="STRING" id="83784.SAMN05192564_1011091"/>